<name>A0A1I7B1C3_9HYPH</name>
<reference evidence="3" key="1">
    <citation type="submission" date="2016-10" db="EMBL/GenBank/DDBJ databases">
        <authorList>
            <person name="Varghese N."/>
            <person name="Submissions S."/>
        </authorList>
    </citation>
    <scope>NUCLEOTIDE SEQUENCE [LARGE SCALE GENOMIC DNA]</scope>
    <source>
        <strain evidence="3">DSM 17465</strain>
    </source>
</reference>
<dbReference type="SUPFAM" id="SSF53474">
    <property type="entry name" value="alpha/beta-Hydrolases"/>
    <property type="match status" value="1"/>
</dbReference>
<evidence type="ECO:0000259" key="1">
    <source>
        <dbReference type="Pfam" id="PF08840"/>
    </source>
</evidence>
<proteinExistence type="predicted"/>
<keyword evidence="3" id="KW-1185">Reference proteome</keyword>
<keyword evidence="2" id="KW-0378">Hydrolase</keyword>
<dbReference type="InterPro" id="IPR029058">
    <property type="entry name" value="AB_hydrolase_fold"/>
</dbReference>
<protein>
    <submittedName>
        <fullName evidence="2">BAAT / Acyl-CoA thioester hydrolase C terminal</fullName>
    </submittedName>
</protein>
<dbReference type="GO" id="GO:0052689">
    <property type="term" value="F:carboxylic ester hydrolase activity"/>
    <property type="evidence" value="ECO:0007669"/>
    <property type="project" value="TreeGrafter"/>
</dbReference>
<dbReference type="Gene3D" id="3.40.50.1820">
    <property type="entry name" value="alpha/beta hydrolase"/>
    <property type="match status" value="1"/>
</dbReference>
<sequence>MLLWAPMCLPLGDFMKSTLLKVVVGCSVLLSAQAAAASGLYLVRKDGSEIEIYLKSQSPKNATDLLVLIQGSDCNSVANNKLINEEFSQVLPEADVLTVEKYGITSNLSWDRNDERADCPAAYIENDSPERRTADYIKVISQLKEGGIYERVILLGGSEGAVVANMIAAKADFVTASIALNGGGRHFIDDILHNMKSSGMPEEAFKEASAGFKGFAQQVTSSEPFELNMSGHGYNWWNNMLKSDQLEILAQVDTPILIVQGGQDQSVSPEAVEEQIAKLDELGKTNVTYKSYADMTHSFKSAAGESMVPQVISDIQGWLAKLD</sequence>
<dbReference type="EMBL" id="FPBD01000003">
    <property type="protein sequence ID" value="SFT81006.1"/>
    <property type="molecule type" value="Genomic_DNA"/>
</dbReference>
<accession>A0A1I7B1C3</accession>
<feature type="domain" description="BAAT/Acyl-CoA thioester hydrolase C-terminal" evidence="1">
    <location>
        <begin position="150"/>
        <end position="298"/>
    </location>
</feature>
<evidence type="ECO:0000313" key="3">
    <source>
        <dbReference type="Proteomes" id="UP000183371"/>
    </source>
</evidence>
<dbReference type="AlphaFoldDB" id="A0A1I7B1C3"/>
<dbReference type="InterPro" id="IPR014940">
    <property type="entry name" value="BAAT_C"/>
</dbReference>
<dbReference type="PANTHER" id="PTHR43265:SF1">
    <property type="entry name" value="ESTERASE ESTD"/>
    <property type="match status" value="1"/>
</dbReference>
<dbReference type="InterPro" id="IPR053145">
    <property type="entry name" value="AB_hydrolase_Est10"/>
</dbReference>
<dbReference type="PANTHER" id="PTHR43265">
    <property type="entry name" value="ESTERASE ESTD"/>
    <property type="match status" value="1"/>
</dbReference>
<dbReference type="Pfam" id="PF08840">
    <property type="entry name" value="BAAT_C"/>
    <property type="match status" value="1"/>
</dbReference>
<evidence type="ECO:0000313" key="2">
    <source>
        <dbReference type="EMBL" id="SFT81006.1"/>
    </source>
</evidence>
<organism evidence="2 3">
    <name type="scientific">Pseudovibrio denitrificans</name>
    <dbReference type="NCBI Taxonomy" id="258256"/>
    <lineage>
        <taxon>Bacteria</taxon>
        <taxon>Pseudomonadati</taxon>
        <taxon>Pseudomonadota</taxon>
        <taxon>Alphaproteobacteria</taxon>
        <taxon>Hyphomicrobiales</taxon>
        <taxon>Stappiaceae</taxon>
        <taxon>Pseudovibrio</taxon>
    </lineage>
</organism>
<gene>
    <name evidence="2" type="ORF">SAMN05444141_103541</name>
</gene>
<dbReference type="Proteomes" id="UP000183371">
    <property type="component" value="Unassembled WGS sequence"/>
</dbReference>